<keyword evidence="2 8" id="KW-0349">Heme</keyword>
<dbReference type="GO" id="GO:0046872">
    <property type="term" value="F:metal ion binding"/>
    <property type="evidence" value="ECO:0007669"/>
    <property type="project" value="UniProtKB-KW"/>
</dbReference>
<feature type="binding site" description="covalent" evidence="8">
    <location>
        <position position="80"/>
    </location>
    <ligand>
        <name>heme c</name>
        <dbReference type="ChEBI" id="CHEBI:61717"/>
        <label>1</label>
    </ligand>
</feature>
<dbReference type="EMBL" id="CP046566">
    <property type="protein sequence ID" value="QGW26731.1"/>
    <property type="molecule type" value="Genomic_DNA"/>
</dbReference>
<protein>
    <submittedName>
        <fullName evidence="11">Cytochrome-c peroxidase</fullName>
    </submittedName>
</protein>
<keyword evidence="11" id="KW-0575">Peroxidase</keyword>
<dbReference type="KEGG" id="fls:GLV81_00170"/>
<keyword evidence="7 9" id="KW-0408">Iron</keyword>
<feature type="binding site" description="axial binding residue" evidence="9">
    <location>
        <position position="224"/>
    </location>
    <ligand>
        <name>heme c</name>
        <dbReference type="ChEBI" id="CHEBI:61717"/>
        <label>2</label>
    </ligand>
    <ligandPart>
        <name>Fe</name>
        <dbReference type="ChEBI" id="CHEBI:18248"/>
    </ligandPart>
</feature>
<feature type="binding site" description="axial binding residue" evidence="9">
    <location>
        <position position="81"/>
    </location>
    <ligand>
        <name>heme c</name>
        <dbReference type="ChEBI" id="CHEBI:61717"/>
        <label>1</label>
    </ligand>
    <ligandPart>
        <name>Fe</name>
        <dbReference type="ChEBI" id="CHEBI:18248"/>
    </ligandPart>
</feature>
<feature type="binding site" description="covalent" evidence="8">
    <location>
        <position position="220"/>
    </location>
    <ligand>
        <name>heme c</name>
        <dbReference type="ChEBI" id="CHEBI:61717"/>
        <label>2</label>
    </ligand>
</feature>
<keyword evidence="12" id="KW-1185">Reference proteome</keyword>
<accession>A0A6I6GVJ1</accession>
<dbReference type="InterPro" id="IPR051395">
    <property type="entry name" value="Cytochrome_c_Peroxidase/MauG"/>
</dbReference>
<dbReference type="PANTHER" id="PTHR30600">
    <property type="entry name" value="CYTOCHROME C PEROXIDASE-RELATED"/>
    <property type="match status" value="1"/>
</dbReference>
<dbReference type="PROSITE" id="PS51257">
    <property type="entry name" value="PROKAR_LIPOPROTEIN"/>
    <property type="match status" value="1"/>
</dbReference>
<evidence type="ECO:0000256" key="6">
    <source>
        <dbReference type="ARBA" id="ARBA00023002"/>
    </source>
</evidence>
<dbReference type="PIRSF" id="PIRSF000294">
    <property type="entry name" value="Cytochrome-c_peroxidase"/>
    <property type="match status" value="1"/>
</dbReference>
<evidence type="ECO:0000256" key="1">
    <source>
        <dbReference type="ARBA" id="ARBA00004418"/>
    </source>
</evidence>
<feature type="domain" description="Cytochrome c" evidence="10">
    <location>
        <begin position="196"/>
        <end position="342"/>
    </location>
</feature>
<comment type="PTM">
    <text evidence="8">Binds 2 heme groups per subunit.</text>
</comment>
<evidence type="ECO:0000313" key="12">
    <source>
        <dbReference type="Proteomes" id="UP000426027"/>
    </source>
</evidence>
<dbReference type="InterPro" id="IPR004852">
    <property type="entry name" value="Di-haem_cyt_c_peroxidsae"/>
</dbReference>
<dbReference type="SUPFAM" id="SSF46626">
    <property type="entry name" value="Cytochrome c"/>
    <property type="match status" value="2"/>
</dbReference>
<dbReference type="PROSITE" id="PS51007">
    <property type="entry name" value="CYTC"/>
    <property type="match status" value="1"/>
</dbReference>
<keyword evidence="4" id="KW-0732">Signal</keyword>
<evidence type="ECO:0000256" key="3">
    <source>
        <dbReference type="ARBA" id="ARBA00022723"/>
    </source>
</evidence>
<reference evidence="11 12" key="1">
    <citation type="submission" date="2019-11" db="EMBL/GenBank/DDBJ databases">
        <authorList>
            <person name="Im W.T."/>
        </authorList>
    </citation>
    <scope>NUCLEOTIDE SEQUENCE [LARGE SCALE GENOMIC DNA]</scope>
    <source>
        <strain evidence="11 12">SB-02</strain>
    </source>
</reference>
<evidence type="ECO:0000256" key="8">
    <source>
        <dbReference type="PIRSR" id="PIRSR000294-1"/>
    </source>
</evidence>
<dbReference type="InterPro" id="IPR009056">
    <property type="entry name" value="Cyt_c-like_dom"/>
</dbReference>
<dbReference type="Pfam" id="PF03150">
    <property type="entry name" value="CCP_MauG"/>
    <property type="match status" value="1"/>
</dbReference>
<evidence type="ECO:0000256" key="5">
    <source>
        <dbReference type="ARBA" id="ARBA00022764"/>
    </source>
</evidence>
<dbReference type="InterPro" id="IPR036909">
    <property type="entry name" value="Cyt_c-like_dom_sf"/>
</dbReference>
<evidence type="ECO:0000256" key="4">
    <source>
        <dbReference type="ARBA" id="ARBA00022729"/>
    </source>
</evidence>
<keyword evidence="5" id="KW-0574">Periplasm</keyword>
<dbReference type="GO" id="GO:0042597">
    <property type="term" value="C:periplasmic space"/>
    <property type="evidence" value="ECO:0007669"/>
    <property type="project" value="UniProtKB-SubCell"/>
</dbReference>
<comment type="subcellular location">
    <subcellularLocation>
        <location evidence="1">Periplasm</location>
    </subcellularLocation>
</comment>
<evidence type="ECO:0000259" key="10">
    <source>
        <dbReference type="PROSITE" id="PS51007"/>
    </source>
</evidence>
<evidence type="ECO:0000256" key="9">
    <source>
        <dbReference type="PIRSR" id="PIRSR000294-2"/>
    </source>
</evidence>
<keyword evidence="6" id="KW-0560">Oxidoreductase</keyword>
<dbReference type="GO" id="GO:0009055">
    <property type="term" value="F:electron transfer activity"/>
    <property type="evidence" value="ECO:0007669"/>
    <property type="project" value="InterPro"/>
</dbReference>
<dbReference type="InterPro" id="IPR026259">
    <property type="entry name" value="MauG/Cytc_peroxidase"/>
</dbReference>
<dbReference type="AlphaFoldDB" id="A0A6I6GVJ1"/>
<dbReference type="GO" id="GO:0020037">
    <property type="term" value="F:heme binding"/>
    <property type="evidence" value="ECO:0007669"/>
    <property type="project" value="InterPro"/>
</dbReference>
<sequence>MRRWFYIASMGLLLLAGCKKNDPNAVKPVTPVSFTQPAGWPQPVYNFADNPLTEQGIALGKKLFYDGRLSKDGQFPCASCHQQDAAFGTFAHDLSHGFNNSHTLRNAPPLQNLAWYSEFHHDGGITHLDLQPLAPITNPVEMAETIDNVLNKLRADAVYRSMFTAAFGSEEINTKRMTQALSQFMLTMVSANSKYDKVMRGEATFNLPESLGYDIFKQKCASCHKEPLFTDLSYRNTGIPMDAVLQDKGRMRITQNPADSLKFRVPSLRNIMVSSYYGHDGRFFDVYQVLEHYNSGIINGPTTDPLVKNKIPLSNFEKGQLVAFLSALTDSAFLKNKKLAQP</sequence>
<evidence type="ECO:0000313" key="11">
    <source>
        <dbReference type="EMBL" id="QGW26731.1"/>
    </source>
</evidence>
<gene>
    <name evidence="11" type="ORF">GLV81_00170</name>
</gene>
<evidence type="ECO:0000256" key="7">
    <source>
        <dbReference type="ARBA" id="ARBA00023004"/>
    </source>
</evidence>
<dbReference type="Proteomes" id="UP000426027">
    <property type="component" value="Chromosome"/>
</dbReference>
<proteinExistence type="predicted"/>
<dbReference type="GO" id="GO:0004130">
    <property type="term" value="F:cytochrome-c peroxidase activity"/>
    <property type="evidence" value="ECO:0007669"/>
    <property type="project" value="TreeGrafter"/>
</dbReference>
<feature type="binding site" description="covalent" evidence="8">
    <location>
        <position position="223"/>
    </location>
    <ligand>
        <name>heme c</name>
        <dbReference type="ChEBI" id="CHEBI:61717"/>
        <label>2</label>
    </ligand>
</feature>
<comment type="cofactor">
    <cofactor evidence="8">
        <name>heme</name>
        <dbReference type="ChEBI" id="CHEBI:30413"/>
    </cofactor>
    <text evidence="8">Binds 2 heme groups.</text>
</comment>
<feature type="binding site" description="covalent" evidence="8">
    <location>
        <position position="77"/>
    </location>
    <ligand>
        <name>heme c</name>
        <dbReference type="ChEBI" id="CHEBI:61717"/>
        <label>1</label>
    </ligand>
</feature>
<dbReference type="PANTHER" id="PTHR30600:SF10">
    <property type="entry name" value="BLL6722 PROTEIN"/>
    <property type="match status" value="1"/>
</dbReference>
<name>A0A6I6GVJ1_9BACT</name>
<keyword evidence="3 9" id="KW-0479">Metal-binding</keyword>
<organism evidence="11 12">
    <name type="scientific">Phnomibacter ginsenosidimutans</name>
    <dbReference type="NCBI Taxonomy" id="2676868"/>
    <lineage>
        <taxon>Bacteria</taxon>
        <taxon>Pseudomonadati</taxon>
        <taxon>Bacteroidota</taxon>
        <taxon>Chitinophagia</taxon>
        <taxon>Chitinophagales</taxon>
        <taxon>Chitinophagaceae</taxon>
        <taxon>Phnomibacter</taxon>
    </lineage>
</organism>
<evidence type="ECO:0000256" key="2">
    <source>
        <dbReference type="ARBA" id="ARBA00022617"/>
    </source>
</evidence>
<dbReference type="Gene3D" id="1.10.760.10">
    <property type="entry name" value="Cytochrome c-like domain"/>
    <property type="match status" value="2"/>
</dbReference>